<dbReference type="EMBL" id="SBIW01000006">
    <property type="protein sequence ID" value="RWY51187.1"/>
    <property type="molecule type" value="Genomic_DNA"/>
</dbReference>
<sequence length="233" mass="26394">MIEKTLKTTHGKLRVSIPTQLSEVTLGQMMQLQDSPDLNDLDAISILSGVPVAELQNVSNADDFMTFADAVLILSHQIKHLYNSDAIPRGITIQLDKKQVKLDVIKNLSVEPTGAFMAARDVIAEEITTHIQKYGEENWQDYFNPSLTACCKVLAYYFYCKATGNRYDEYAATAFTNTIKKLRVTEALPIAKHFFMSYPNLSRPRTGFWPRLLQFWRKGPVYKPSKSLNISIP</sequence>
<name>A0A3S3UYI0_9SPHI</name>
<dbReference type="RefSeq" id="WP_128534606.1">
    <property type="nucleotide sequence ID" value="NZ_SBIW01000006.1"/>
</dbReference>
<proteinExistence type="predicted"/>
<comment type="caution">
    <text evidence="1">The sequence shown here is derived from an EMBL/GenBank/DDBJ whole genome shotgun (WGS) entry which is preliminary data.</text>
</comment>
<dbReference type="OrthoDB" id="793431at2"/>
<evidence type="ECO:0000313" key="1">
    <source>
        <dbReference type="EMBL" id="RWY51187.1"/>
    </source>
</evidence>
<dbReference type="AlphaFoldDB" id="A0A3S3UYI0"/>
<gene>
    <name evidence="1" type="ORF">EPL05_14070</name>
</gene>
<organism evidence="1 2">
    <name type="scientific">Mucilaginibacter gilvus</name>
    <dbReference type="NCBI Taxonomy" id="2305909"/>
    <lineage>
        <taxon>Bacteria</taxon>
        <taxon>Pseudomonadati</taxon>
        <taxon>Bacteroidota</taxon>
        <taxon>Sphingobacteriia</taxon>
        <taxon>Sphingobacteriales</taxon>
        <taxon>Sphingobacteriaceae</taxon>
        <taxon>Mucilaginibacter</taxon>
    </lineage>
</organism>
<accession>A0A3S3UYI0</accession>
<dbReference type="Proteomes" id="UP000286701">
    <property type="component" value="Unassembled WGS sequence"/>
</dbReference>
<keyword evidence="2" id="KW-1185">Reference proteome</keyword>
<reference evidence="1 2" key="1">
    <citation type="submission" date="2019-01" db="EMBL/GenBank/DDBJ databases">
        <title>Mucilaginibacter antarcticum sp. nov., isolated from antarctic soil.</title>
        <authorList>
            <person name="Yan Y.-Q."/>
            <person name="Du Z.-J."/>
        </authorList>
    </citation>
    <scope>NUCLEOTIDE SEQUENCE [LARGE SCALE GENOMIC DNA]</scope>
    <source>
        <strain evidence="1 2">F01003</strain>
    </source>
</reference>
<protein>
    <submittedName>
        <fullName evidence="1">Uncharacterized protein</fullName>
    </submittedName>
</protein>
<evidence type="ECO:0000313" key="2">
    <source>
        <dbReference type="Proteomes" id="UP000286701"/>
    </source>
</evidence>